<accession>A0A061JLS7</accession>
<organism evidence="1 2">
    <name type="scientific">Stutzerimonas stutzeri KOS6</name>
    <dbReference type="NCBI Taxonomy" id="1218352"/>
    <lineage>
        <taxon>Bacteria</taxon>
        <taxon>Pseudomonadati</taxon>
        <taxon>Pseudomonadota</taxon>
        <taxon>Gammaproteobacteria</taxon>
        <taxon>Pseudomonadales</taxon>
        <taxon>Pseudomonadaceae</taxon>
        <taxon>Stutzerimonas</taxon>
    </lineage>
</organism>
<sequence length="148" mass="16376">MNQIAIENALPADLLHAIAAVIQAGPFESGKRMAQGLAQEAAKIICSWPLRPTRRCSTVFLQRSTPTRCSRRSPCHAHGVRHAVVGWLPSHIRDALQHEIIVKLSPVPGTLAKTCSARYWPHKPVSAFRDRVAGQLHSVRLAQQRRDA</sequence>
<dbReference type="HOGENOM" id="CLU_1757272_0_0_6"/>
<reference evidence="1 2" key="1">
    <citation type="journal article" date="2013" name="Genome Announc.">
        <title>Draft Genome of the Nitrogen-Fixing Bacterium Pseudomonas stutzeri Strain KOS6 Isolated from Industrial Hydrocarbon Sludge.</title>
        <authorList>
            <person name="Grigoryeva T.V."/>
            <person name="Laikov A.V."/>
            <person name="Naumova R.P."/>
            <person name="Manolov A.I."/>
            <person name="Larin A.K."/>
            <person name="Karpova I.Y."/>
            <person name="Semashko T.A."/>
            <person name="Alexeev D.G."/>
            <person name="Kostryukova E.S."/>
            <person name="Muller R."/>
            <person name="Govorun V.M."/>
        </authorList>
    </citation>
    <scope>NUCLEOTIDE SEQUENCE [LARGE SCALE GENOMIC DNA]</scope>
    <source>
        <strain evidence="1 2">KOS6</strain>
    </source>
</reference>
<evidence type="ECO:0000313" key="2">
    <source>
        <dbReference type="Proteomes" id="UP000026923"/>
    </source>
</evidence>
<proteinExistence type="predicted"/>
<evidence type="ECO:0000313" key="1">
    <source>
        <dbReference type="EMBL" id="EWC39144.1"/>
    </source>
</evidence>
<protein>
    <submittedName>
        <fullName evidence="1">Uncharacterized protein</fullName>
    </submittedName>
</protein>
<gene>
    <name evidence="1" type="ORF">B597_021715</name>
</gene>
<dbReference type="EMBL" id="AMCZ02000051">
    <property type="protein sequence ID" value="EWC39144.1"/>
    <property type="molecule type" value="Genomic_DNA"/>
</dbReference>
<comment type="caution">
    <text evidence="1">The sequence shown here is derived from an EMBL/GenBank/DDBJ whole genome shotgun (WGS) entry which is preliminary data.</text>
</comment>
<dbReference type="Proteomes" id="UP000026923">
    <property type="component" value="Unassembled WGS sequence"/>
</dbReference>
<dbReference type="AlphaFoldDB" id="A0A061JLS7"/>
<name>A0A061JLS7_STUST</name>